<dbReference type="GO" id="GO:0005634">
    <property type="term" value="C:nucleus"/>
    <property type="evidence" value="ECO:0007669"/>
    <property type="project" value="TreeGrafter"/>
</dbReference>
<keyword evidence="3" id="KW-1185">Reference proteome</keyword>
<protein>
    <recommendedName>
        <fullName evidence="1">IRF tryptophan pentad repeat domain-containing protein</fullName>
    </recommendedName>
</protein>
<dbReference type="SMART" id="SM00348">
    <property type="entry name" value="IRF"/>
    <property type="match status" value="1"/>
</dbReference>
<dbReference type="Proteomes" id="UP000265120">
    <property type="component" value="Chromosome 11"/>
</dbReference>
<dbReference type="PANTHER" id="PTHR11949:SF1">
    <property type="entry name" value="INTERFERON REGULATORY FACTOR 3"/>
    <property type="match status" value="1"/>
</dbReference>
<name>A0A3P8WQS3_CYNSE</name>
<dbReference type="InterPro" id="IPR001346">
    <property type="entry name" value="Interferon_reg_fact_DNA-bd_dom"/>
</dbReference>
<dbReference type="SUPFAM" id="SSF46785">
    <property type="entry name" value="Winged helix' DNA-binding domain"/>
    <property type="match status" value="1"/>
</dbReference>
<evidence type="ECO:0000313" key="3">
    <source>
        <dbReference type="Proteomes" id="UP000265120"/>
    </source>
</evidence>
<dbReference type="GO" id="GO:0002376">
    <property type="term" value="P:immune system process"/>
    <property type="evidence" value="ECO:0007669"/>
    <property type="project" value="TreeGrafter"/>
</dbReference>
<evidence type="ECO:0000259" key="1">
    <source>
        <dbReference type="PROSITE" id="PS51507"/>
    </source>
</evidence>
<dbReference type="Ensembl" id="ENSCSET00000029227.1">
    <property type="protein sequence ID" value="ENSCSEP00000028832.1"/>
    <property type="gene ID" value="ENSCSEG00000018461.1"/>
</dbReference>
<dbReference type="InterPro" id="IPR036390">
    <property type="entry name" value="WH_DNA-bd_sf"/>
</dbReference>
<dbReference type="InterPro" id="IPR036388">
    <property type="entry name" value="WH-like_DNA-bd_sf"/>
</dbReference>
<feature type="domain" description="IRF tryptophan pentad repeat" evidence="1">
    <location>
        <begin position="5"/>
        <end position="104"/>
    </location>
</feature>
<organism evidence="2 3">
    <name type="scientific">Cynoglossus semilaevis</name>
    <name type="common">Tongue sole</name>
    <dbReference type="NCBI Taxonomy" id="244447"/>
    <lineage>
        <taxon>Eukaryota</taxon>
        <taxon>Metazoa</taxon>
        <taxon>Chordata</taxon>
        <taxon>Craniata</taxon>
        <taxon>Vertebrata</taxon>
        <taxon>Euteleostomi</taxon>
        <taxon>Actinopterygii</taxon>
        <taxon>Neopterygii</taxon>
        <taxon>Teleostei</taxon>
        <taxon>Neoteleostei</taxon>
        <taxon>Acanthomorphata</taxon>
        <taxon>Carangaria</taxon>
        <taxon>Pleuronectiformes</taxon>
        <taxon>Pleuronectoidei</taxon>
        <taxon>Cynoglossidae</taxon>
        <taxon>Cynoglossinae</taxon>
        <taxon>Cynoglossus</taxon>
    </lineage>
</organism>
<reference evidence="2" key="3">
    <citation type="submission" date="2025-09" db="UniProtKB">
        <authorList>
            <consortium name="Ensembl"/>
        </authorList>
    </citation>
    <scope>IDENTIFICATION</scope>
</reference>
<evidence type="ECO:0000313" key="2">
    <source>
        <dbReference type="Ensembl" id="ENSCSEP00000028832.1"/>
    </source>
</evidence>
<dbReference type="GeneTree" id="ENSGT00940000160569"/>
<dbReference type="PRINTS" id="PR00267">
    <property type="entry name" value="INTFRNREGFCT"/>
</dbReference>
<dbReference type="GO" id="GO:0000978">
    <property type="term" value="F:RNA polymerase II cis-regulatory region sequence-specific DNA binding"/>
    <property type="evidence" value="ECO:0007669"/>
    <property type="project" value="TreeGrafter"/>
</dbReference>
<dbReference type="AlphaFoldDB" id="A0A3P8WQS3"/>
<dbReference type="PANTHER" id="PTHR11949">
    <property type="entry name" value="INTERFERON REGULATORY FACTOR"/>
    <property type="match status" value="1"/>
</dbReference>
<sequence length="104" mass="12092">MSQSKQLLVPWLMTQINSGKYPGVQWTNVEKKEFCIPWKHALRQDSSDTDFLIFKTAAHHQDQICFSNTVPTINDVPYKHLLFYFYQNTSLSHSHIGFPFSSTP</sequence>
<dbReference type="PROSITE" id="PS51507">
    <property type="entry name" value="IRF_2"/>
    <property type="match status" value="1"/>
</dbReference>
<dbReference type="Pfam" id="PF00605">
    <property type="entry name" value="IRF"/>
    <property type="match status" value="1"/>
</dbReference>
<dbReference type="STRING" id="244447.ENSCSEP00000028832"/>
<reference evidence="2 3" key="1">
    <citation type="journal article" date="2014" name="Nat. Genet.">
        <title>Whole-genome sequence of a flatfish provides insights into ZW sex chromosome evolution and adaptation to a benthic lifestyle.</title>
        <authorList>
            <person name="Chen S."/>
            <person name="Zhang G."/>
            <person name="Shao C."/>
            <person name="Huang Q."/>
            <person name="Liu G."/>
            <person name="Zhang P."/>
            <person name="Song W."/>
            <person name="An N."/>
            <person name="Chalopin D."/>
            <person name="Volff J.N."/>
            <person name="Hong Y."/>
            <person name="Li Q."/>
            <person name="Sha Z."/>
            <person name="Zhou H."/>
            <person name="Xie M."/>
            <person name="Yu Q."/>
            <person name="Liu Y."/>
            <person name="Xiang H."/>
            <person name="Wang N."/>
            <person name="Wu K."/>
            <person name="Yang C."/>
            <person name="Zhou Q."/>
            <person name="Liao X."/>
            <person name="Yang L."/>
            <person name="Hu Q."/>
            <person name="Zhang J."/>
            <person name="Meng L."/>
            <person name="Jin L."/>
            <person name="Tian Y."/>
            <person name="Lian J."/>
            <person name="Yang J."/>
            <person name="Miao G."/>
            <person name="Liu S."/>
            <person name="Liang Z."/>
            <person name="Yan F."/>
            <person name="Li Y."/>
            <person name="Sun B."/>
            <person name="Zhang H."/>
            <person name="Zhang J."/>
            <person name="Zhu Y."/>
            <person name="Du M."/>
            <person name="Zhao Y."/>
            <person name="Schartl M."/>
            <person name="Tang Q."/>
            <person name="Wang J."/>
        </authorList>
    </citation>
    <scope>NUCLEOTIDE SEQUENCE</scope>
</reference>
<dbReference type="InParanoid" id="A0A3P8WQS3"/>
<dbReference type="Gene3D" id="1.10.10.10">
    <property type="entry name" value="Winged helix-like DNA-binding domain superfamily/Winged helix DNA-binding domain"/>
    <property type="match status" value="1"/>
</dbReference>
<reference evidence="2" key="2">
    <citation type="submission" date="2025-08" db="UniProtKB">
        <authorList>
            <consortium name="Ensembl"/>
        </authorList>
    </citation>
    <scope>IDENTIFICATION</scope>
</reference>
<proteinExistence type="predicted"/>
<dbReference type="GO" id="GO:0000981">
    <property type="term" value="F:DNA-binding transcription factor activity, RNA polymerase II-specific"/>
    <property type="evidence" value="ECO:0007669"/>
    <property type="project" value="TreeGrafter"/>
</dbReference>
<accession>A0A3P8WQS3</accession>